<sequence>MTGQAELVELKKAIEEMNQKMDEQTILLQGLVDLLTPAMPNLDLGRNAGKARIKEAPQTYHPPTVGAKPCSKGKPFDLLKDLAKFHDVRAYSNENIGSSYEASAEGQAKQLSPTLG</sequence>
<name>A0ACC0MC06_RHOML</name>
<evidence type="ECO:0000313" key="2">
    <source>
        <dbReference type="Proteomes" id="UP001062846"/>
    </source>
</evidence>
<accession>A0ACC0MC06</accession>
<dbReference type="Proteomes" id="UP001062846">
    <property type="component" value="Chromosome 9"/>
</dbReference>
<dbReference type="EMBL" id="CM046396">
    <property type="protein sequence ID" value="KAI8538424.1"/>
    <property type="molecule type" value="Genomic_DNA"/>
</dbReference>
<organism evidence="1 2">
    <name type="scientific">Rhododendron molle</name>
    <name type="common">Chinese azalea</name>
    <name type="synonym">Azalea mollis</name>
    <dbReference type="NCBI Taxonomy" id="49168"/>
    <lineage>
        <taxon>Eukaryota</taxon>
        <taxon>Viridiplantae</taxon>
        <taxon>Streptophyta</taxon>
        <taxon>Embryophyta</taxon>
        <taxon>Tracheophyta</taxon>
        <taxon>Spermatophyta</taxon>
        <taxon>Magnoliopsida</taxon>
        <taxon>eudicotyledons</taxon>
        <taxon>Gunneridae</taxon>
        <taxon>Pentapetalae</taxon>
        <taxon>asterids</taxon>
        <taxon>Ericales</taxon>
        <taxon>Ericaceae</taxon>
        <taxon>Ericoideae</taxon>
        <taxon>Rhodoreae</taxon>
        <taxon>Rhododendron</taxon>
    </lineage>
</organism>
<protein>
    <submittedName>
        <fullName evidence="1">Uncharacterized protein</fullName>
    </submittedName>
</protein>
<gene>
    <name evidence="1" type="ORF">RHMOL_Rhmol09G0102200</name>
</gene>
<reference evidence="1" key="1">
    <citation type="submission" date="2022-02" db="EMBL/GenBank/DDBJ databases">
        <title>Plant Genome Project.</title>
        <authorList>
            <person name="Zhang R.-G."/>
        </authorList>
    </citation>
    <scope>NUCLEOTIDE SEQUENCE</scope>
    <source>
        <strain evidence="1">AT1</strain>
    </source>
</reference>
<comment type="caution">
    <text evidence="1">The sequence shown here is derived from an EMBL/GenBank/DDBJ whole genome shotgun (WGS) entry which is preliminary data.</text>
</comment>
<keyword evidence="2" id="KW-1185">Reference proteome</keyword>
<evidence type="ECO:0000313" key="1">
    <source>
        <dbReference type="EMBL" id="KAI8538424.1"/>
    </source>
</evidence>
<proteinExistence type="predicted"/>